<feature type="transmembrane region" description="Helical" evidence="7">
    <location>
        <begin position="553"/>
        <end position="573"/>
    </location>
</feature>
<keyword evidence="10" id="KW-1185">Reference proteome</keyword>
<dbReference type="Gene3D" id="1.20.1640.10">
    <property type="entry name" value="Multidrug efflux transporter AcrB transmembrane domain"/>
    <property type="match status" value="2"/>
</dbReference>
<keyword evidence="3 7" id="KW-0812">Transmembrane</keyword>
<feature type="domain" description="Membrane transport protein MMPL" evidence="8">
    <location>
        <begin position="475"/>
        <end position="699"/>
    </location>
</feature>
<feature type="transmembrane region" description="Helical" evidence="7">
    <location>
        <begin position="518"/>
        <end position="541"/>
    </location>
</feature>
<dbReference type="EMBL" id="JAUHQA010000001">
    <property type="protein sequence ID" value="MDN4480640.1"/>
    <property type="molecule type" value="Genomic_DNA"/>
</dbReference>
<organism evidence="9 10">
    <name type="scientific">Demequina muriae</name>
    <dbReference type="NCBI Taxonomy" id="3051664"/>
    <lineage>
        <taxon>Bacteria</taxon>
        <taxon>Bacillati</taxon>
        <taxon>Actinomycetota</taxon>
        <taxon>Actinomycetes</taxon>
        <taxon>Micrococcales</taxon>
        <taxon>Demequinaceae</taxon>
        <taxon>Demequina</taxon>
    </lineage>
</organism>
<protein>
    <submittedName>
        <fullName evidence="9">MMPL family transporter</fullName>
    </submittedName>
</protein>
<proteinExistence type="predicted"/>
<dbReference type="InterPro" id="IPR050545">
    <property type="entry name" value="Mycobact_MmpL"/>
</dbReference>
<accession>A0ABT8GGT6</accession>
<feature type="transmembrane region" description="Helical" evidence="7">
    <location>
        <begin position="185"/>
        <end position="204"/>
    </location>
</feature>
<dbReference type="Pfam" id="PF03176">
    <property type="entry name" value="MMPL"/>
    <property type="match status" value="2"/>
</dbReference>
<feature type="transmembrane region" description="Helical" evidence="7">
    <location>
        <begin position="593"/>
        <end position="614"/>
    </location>
</feature>
<evidence type="ECO:0000256" key="4">
    <source>
        <dbReference type="ARBA" id="ARBA00022989"/>
    </source>
</evidence>
<dbReference type="Proteomes" id="UP001172708">
    <property type="component" value="Unassembled WGS sequence"/>
</dbReference>
<evidence type="ECO:0000256" key="7">
    <source>
        <dbReference type="SAM" id="Phobius"/>
    </source>
</evidence>
<evidence type="ECO:0000256" key="3">
    <source>
        <dbReference type="ARBA" id="ARBA00022692"/>
    </source>
</evidence>
<keyword evidence="4 7" id="KW-1133">Transmembrane helix</keyword>
<dbReference type="RefSeq" id="WP_301142083.1">
    <property type="nucleotide sequence ID" value="NZ_JAUHQA010000001.1"/>
</dbReference>
<dbReference type="PANTHER" id="PTHR33406">
    <property type="entry name" value="MEMBRANE PROTEIN MJ1562-RELATED"/>
    <property type="match status" value="1"/>
</dbReference>
<sequence>MNTSIGLTGRIARASARRPWLTIGAWLAILITAAILAGSVGNYVSPIQENLVTTEANEAEALDAELRQTVDGQEVYSETVIITSDSHRFGDPAFDAAIADAAAAVQGVEGVTAVASPTDGAPVAQNGASAMVTFHTTADAEVVTAAVDAVAALEHEGVETFVYGRESSNLAFSELAAEELARSEVFGLIAALVILVVVFGALVAAGLPLLVAIVSIITATGMGALVARVLDANGVPMSDSMTIFIAMLGLALGIDYSLLTVQRFREELAGGATVMDAITTTGATANRAVLFSGATVVVSLGGLLVVPLNTFLGIGVGVMAVAFASVAATLFLMPAVLRLVGHRVNKGRVPTAHPGMASDRWRRLATRVVKRPAWAAAAGAGLLLVIASPVLGVNFANPGPDSLPEDFVAHRANDVYVEDFGWTDTQTLVSIAGAGAAPAQVEALASAIEEDPAFEGTTVDWRGDVAFVDTHDLFDASDVQAEQAIERLRETLIPAALAGTGAEASVGGTRAYAMDEGALLASAAPWAVAIILGVSFVLLLLMFRSVVLPLKAIVMNLLGTLATFGALVAVYQWGWGSVLGLPDLDGISPYMPVMIFALVFGLSMDYHVFLLSRVKEHYDAHGDTKAAVIEGVTRTGPLITGAALIMVAVFSGFAAAGIPELSQWGFGLALGVLIDATIIRVLLVPAAMVWLDKANWYLPSWLEWLPRITHKPTEAPSATPPVSEDDREPALV</sequence>
<evidence type="ECO:0000256" key="2">
    <source>
        <dbReference type="ARBA" id="ARBA00022475"/>
    </source>
</evidence>
<feature type="transmembrane region" description="Helical" evidence="7">
    <location>
        <begin position="314"/>
        <end position="340"/>
    </location>
</feature>
<reference evidence="9" key="1">
    <citation type="submission" date="2023-06" db="EMBL/GenBank/DDBJ databases">
        <title>Egi l300058.</title>
        <authorList>
            <person name="Gao L."/>
            <person name="Fang B.-Z."/>
            <person name="Li W.-J."/>
        </authorList>
    </citation>
    <scope>NUCLEOTIDE SEQUENCE</scope>
    <source>
        <strain evidence="9">EGI L300058</strain>
    </source>
</reference>
<evidence type="ECO:0000256" key="5">
    <source>
        <dbReference type="ARBA" id="ARBA00023136"/>
    </source>
</evidence>
<feature type="domain" description="Membrane transport protein MMPL" evidence="8">
    <location>
        <begin position="80"/>
        <end position="373"/>
    </location>
</feature>
<feature type="transmembrane region" description="Helical" evidence="7">
    <location>
        <begin position="209"/>
        <end position="229"/>
    </location>
</feature>
<dbReference type="InterPro" id="IPR004869">
    <property type="entry name" value="MMPL_dom"/>
</dbReference>
<dbReference type="PANTHER" id="PTHR33406:SF13">
    <property type="entry name" value="MEMBRANE PROTEIN YDFJ"/>
    <property type="match status" value="1"/>
</dbReference>
<comment type="caution">
    <text evidence="9">The sequence shown here is derived from an EMBL/GenBank/DDBJ whole genome shotgun (WGS) entry which is preliminary data.</text>
</comment>
<feature type="transmembrane region" description="Helical" evidence="7">
    <location>
        <begin position="20"/>
        <end position="41"/>
    </location>
</feature>
<keyword evidence="5 7" id="KW-0472">Membrane</keyword>
<evidence type="ECO:0000256" key="6">
    <source>
        <dbReference type="SAM" id="MobiDB-lite"/>
    </source>
</evidence>
<feature type="transmembrane region" description="Helical" evidence="7">
    <location>
        <begin position="288"/>
        <end position="308"/>
    </location>
</feature>
<feature type="transmembrane region" description="Helical" evidence="7">
    <location>
        <begin position="373"/>
        <end position="396"/>
    </location>
</feature>
<feature type="transmembrane region" description="Helical" evidence="7">
    <location>
        <begin position="664"/>
        <end position="691"/>
    </location>
</feature>
<feature type="region of interest" description="Disordered" evidence="6">
    <location>
        <begin position="713"/>
        <end position="732"/>
    </location>
</feature>
<gene>
    <name evidence="9" type="ORF">QQX02_06860</name>
</gene>
<evidence type="ECO:0000313" key="10">
    <source>
        <dbReference type="Proteomes" id="UP001172708"/>
    </source>
</evidence>
<comment type="subcellular location">
    <subcellularLocation>
        <location evidence="1">Cell membrane</location>
        <topology evidence="1">Multi-pass membrane protein</topology>
    </subcellularLocation>
</comment>
<feature type="compositionally biased region" description="Acidic residues" evidence="6">
    <location>
        <begin position="723"/>
        <end position="732"/>
    </location>
</feature>
<evidence type="ECO:0000256" key="1">
    <source>
        <dbReference type="ARBA" id="ARBA00004651"/>
    </source>
</evidence>
<evidence type="ECO:0000313" key="9">
    <source>
        <dbReference type="EMBL" id="MDN4480640.1"/>
    </source>
</evidence>
<feature type="transmembrane region" description="Helical" evidence="7">
    <location>
        <begin position="241"/>
        <end position="259"/>
    </location>
</feature>
<keyword evidence="2" id="KW-1003">Cell membrane</keyword>
<dbReference type="SUPFAM" id="SSF82866">
    <property type="entry name" value="Multidrug efflux transporter AcrB transmembrane domain"/>
    <property type="match status" value="2"/>
</dbReference>
<name>A0ABT8GGT6_9MICO</name>
<evidence type="ECO:0000259" key="8">
    <source>
        <dbReference type="Pfam" id="PF03176"/>
    </source>
</evidence>
<feature type="transmembrane region" description="Helical" evidence="7">
    <location>
        <begin position="635"/>
        <end position="658"/>
    </location>
</feature>